<dbReference type="GO" id="GO:0046872">
    <property type="term" value="F:metal ion binding"/>
    <property type="evidence" value="ECO:0007669"/>
    <property type="project" value="UniProtKB-KW"/>
</dbReference>
<evidence type="ECO:0000259" key="5">
    <source>
        <dbReference type="PROSITE" id="PS51891"/>
    </source>
</evidence>
<keyword evidence="4" id="KW-0456">Lyase</keyword>
<dbReference type="SUPFAM" id="SSF51316">
    <property type="entry name" value="Mss4-like"/>
    <property type="match status" value="1"/>
</dbReference>
<keyword evidence="2" id="KW-0479">Metal-binding</keyword>
<keyword evidence="3" id="KW-0862">Zinc</keyword>
<dbReference type="GO" id="GO:0016846">
    <property type="term" value="F:carbon-sulfur lyase activity"/>
    <property type="evidence" value="ECO:0007669"/>
    <property type="project" value="InterPro"/>
</dbReference>
<dbReference type="InterPro" id="IPR006913">
    <property type="entry name" value="CENP-V/GFA"/>
</dbReference>
<evidence type="ECO:0000313" key="6">
    <source>
        <dbReference type="EMBL" id="KAF4978214.1"/>
    </source>
</evidence>
<evidence type="ECO:0000256" key="4">
    <source>
        <dbReference type="ARBA" id="ARBA00023239"/>
    </source>
</evidence>
<dbReference type="OrthoDB" id="9985472at2759"/>
<name>A0A8H4XKM9_9HYPO</name>
<proteinExistence type="inferred from homology"/>
<evidence type="ECO:0000313" key="7">
    <source>
        <dbReference type="Proteomes" id="UP000635477"/>
    </source>
</evidence>
<comment type="caution">
    <text evidence="6">The sequence shown here is derived from an EMBL/GenBank/DDBJ whole genome shotgun (WGS) entry which is preliminary data.</text>
</comment>
<protein>
    <recommendedName>
        <fullName evidence="5">CENP-V/GFA domain-containing protein</fullName>
    </recommendedName>
</protein>
<evidence type="ECO:0000256" key="1">
    <source>
        <dbReference type="ARBA" id="ARBA00005495"/>
    </source>
</evidence>
<sequence length="139" mass="14927">MANVSSGSCLCGAITYSYKDEPAVKALCYCGPCRKVSGGANTVNFAVPEGNFTLESGQPKTYAADHEWGMVLTLFFCSECGNTLWKESTAPHFKGLKLVQAGTLTDAKKICGPVQAEFYAPERADWLSPLANAAQKDDF</sequence>
<dbReference type="PROSITE" id="PS51891">
    <property type="entry name" value="CENP_V_GFA"/>
    <property type="match status" value="1"/>
</dbReference>
<evidence type="ECO:0000256" key="2">
    <source>
        <dbReference type="ARBA" id="ARBA00022723"/>
    </source>
</evidence>
<dbReference type="Proteomes" id="UP000635477">
    <property type="component" value="Unassembled WGS sequence"/>
</dbReference>
<reference evidence="6" key="1">
    <citation type="journal article" date="2020" name="BMC Genomics">
        <title>Correction to: Identification and distribution of gene clusters required for synthesis of sphingolipid metabolism inhibitors in diverse species of the filamentous fungus Fusarium.</title>
        <authorList>
            <person name="Kim H.S."/>
            <person name="Lohmar J.M."/>
            <person name="Busman M."/>
            <person name="Brown D.W."/>
            <person name="Naumann T.A."/>
            <person name="Divon H.H."/>
            <person name="Lysoe E."/>
            <person name="Uhlig S."/>
            <person name="Proctor R.H."/>
        </authorList>
    </citation>
    <scope>NUCLEOTIDE SEQUENCE</scope>
    <source>
        <strain evidence="6">NRRL 22465</strain>
    </source>
</reference>
<keyword evidence="7" id="KW-1185">Reference proteome</keyword>
<dbReference type="EMBL" id="JABEYC010000386">
    <property type="protein sequence ID" value="KAF4978214.1"/>
    <property type="molecule type" value="Genomic_DNA"/>
</dbReference>
<organism evidence="6 7">
    <name type="scientific">Fusarium zealandicum</name>
    <dbReference type="NCBI Taxonomy" id="1053134"/>
    <lineage>
        <taxon>Eukaryota</taxon>
        <taxon>Fungi</taxon>
        <taxon>Dikarya</taxon>
        <taxon>Ascomycota</taxon>
        <taxon>Pezizomycotina</taxon>
        <taxon>Sordariomycetes</taxon>
        <taxon>Hypocreomycetidae</taxon>
        <taxon>Hypocreales</taxon>
        <taxon>Nectriaceae</taxon>
        <taxon>Fusarium</taxon>
        <taxon>Fusarium staphyleae species complex</taxon>
    </lineage>
</organism>
<feature type="domain" description="CENP-V/GFA" evidence="5">
    <location>
        <begin position="5"/>
        <end position="120"/>
    </location>
</feature>
<accession>A0A8H4XKM9</accession>
<dbReference type="Pfam" id="PF04828">
    <property type="entry name" value="GFA"/>
    <property type="match status" value="1"/>
</dbReference>
<dbReference type="InterPro" id="IPR011057">
    <property type="entry name" value="Mss4-like_sf"/>
</dbReference>
<evidence type="ECO:0000256" key="3">
    <source>
        <dbReference type="ARBA" id="ARBA00022833"/>
    </source>
</evidence>
<comment type="similarity">
    <text evidence="1">Belongs to the Gfa family.</text>
</comment>
<reference evidence="6" key="2">
    <citation type="submission" date="2020-05" db="EMBL/GenBank/DDBJ databases">
        <authorList>
            <person name="Kim H.-S."/>
            <person name="Proctor R.H."/>
            <person name="Brown D.W."/>
        </authorList>
    </citation>
    <scope>NUCLEOTIDE SEQUENCE</scope>
    <source>
        <strain evidence="6">NRRL 22465</strain>
    </source>
</reference>
<gene>
    <name evidence="6" type="ORF">FZEAL_5375</name>
</gene>
<dbReference type="AlphaFoldDB" id="A0A8H4XKM9"/>
<dbReference type="Gene3D" id="3.90.1590.10">
    <property type="entry name" value="glutathione-dependent formaldehyde- activating enzyme (gfa)"/>
    <property type="match status" value="1"/>
</dbReference>
<dbReference type="PANTHER" id="PTHR33337:SF30">
    <property type="entry name" value="DUF636 DOMAIN PROTEIN (AFU_ORTHOLOGUE AFUA_1G03180)"/>
    <property type="match status" value="1"/>
</dbReference>
<dbReference type="PANTHER" id="PTHR33337">
    <property type="entry name" value="GFA DOMAIN-CONTAINING PROTEIN"/>
    <property type="match status" value="1"/>
</dbReference>